<feature type="domain" description="IgGFc-binding protein N-terminal" evidence="2">
    <location>
        <begin position="238"/>
        <end position="563"/>
    </location>
</feature>
<evidence type="ECO:0000313" key="4">
    <source>
        <dbReference type="Proteomes" id="UP000064967"/>
    </source>
</evidence>
<evidence type="ECO:0000313" key="3">
    <source>
        <dbReference type="EMBL" id="AKV02675.1"/>
    </source>
</evidence>
<reference evidence="3 4" key="1">
    <citation type="submission" date="2015-08" db="EMBL/GenBank/DDBJ databases">
        <authorList>
            <person name="Babu N.S."/>
            <person name="Beckwith C.J."/>
            <person name="Beseler K.G."/>
            <person name="Brison A."/>
            <person name="Carone J.V."/>
            <person name="Caskin T.P."/>
            <person name="Diamond M."/>
            <person name="Durham M.E."/>
            <person name="Foxe J.M."/>
            <person name="Go M."/>
            <person name="Henderson B.A."/>
            <person name="Jones I.B."/>
            <person name="McGettigan J.A."/>
            <person name="Micheletti S.J."/>
            <person name="Nasrallah M.E."/>
            <person name="Ortiz D."/>
            <person name="Piller C.R."/>
            <person name="Privatt S.R."/>
            <person name="Schneider S.L."/>
            <person name="Sharp S."/>
            <person name="Smith T.C."/>
            <person name="Stanton J.D."/>
            <person name="Ullery H.E."/>
            <person name="Wilson R.J."/>
            <person name="Serrano M.G."/>
            <person name="Buck G."/>
            <person name="Lee V."/>
            <person name="Wang Y."/>
            <person name="Carvalho R."/>
            <person name="Voegtly L."/>
            <person name="Shi R."/>
            <person name="Duckworth R."/>
            <person name="Johnson A."/>
            <person name="Loviza R."/>
            <person name="Walstead R."/>
            <person name="Shah Z."/>
            <person name="Kiflezghi M."/>
            <person name="Wade K."/>
            <person name="Ball S.L."/>
            <person name="Bradley K.W."/>
            <person name="Asai D.J."/>
            <person name="Bowman C.A."/>
            <person name="Russell D.A."/>
            <person name="Pope W.H."/>
            <person name="Jacobs-Sera D."/>
            <person name="Hendrix R.W."/>
            <person name="Hatfull G.F."/>
        </authorList>
    </citation>
    <scope>NUCLEOTIDE SEQUENCE [LARGE SCALE GENOMIC DNA]</scope>
    <source>
        <strain evidence="3 4">DSM 27648</strain>
    </source>
</reference>
<proteinExistence type="predicted"/>
<feature type="signal peptide" evidence="1">
    <location>
        <begin position="1"/>
        <end position="17"/>
    </location>
</feature>
<accession>A0A0K1QB88</accession>
<dbReference type="EMBL" id="CP012333">
    <property type="protein sequence ID" value="AKV02675.1"/>
    <property type="molecule type" value="Genomic_DNA"/>
</dbReference>
<name>A0A0K1QB88_9BACT</name>
<gene>
    <name evidence="3" type="ORF">AKJ09_09338</name>
</gene>
<dbReference type="Proteomes" id="UP000064967">
    <property type="component" value="Chromosome"/>
</dbReference>
<evidence type="ECO:0000256" key="1">
    <source>
        <dbReference type="SAM" id="SignalP"/>
    </source>
</evidence>
<dbReference type="PANTHER" id="PTHR46534">
    <property type="entry name" value="IGGFC_BINDING DOMAIN-CONTAINING PROTEIN"/>
    <property type="match status" value="1"/>
</dbReference>
<protein>
    <recommendedName>
        <fullName evidence="2">IgGFc-binding protein N-terminal domain-containing protein</fullName>
    </recommendedName>
</protein>
<feature type="chain" id="PRO_5005467355" description="IgGFc-binding protein N-terminal domain-containing protein" evidence="1">
    <location>
        <begin position="18"/>
        <end position="590"/>
    </location>
</feature>
<dbReference type="PANTHER" id="PTHR46534:SF1">
    <property type="entry name" value="IGGFC-BINDING PROTEIN N-TERMINAL DOMAIN-CONTAINING PROTEIN"/>
    <property type="match status" value="1"/>
</dbReference>
<dbReference type="InterPro" id="IPR035234">
    <property type="entry name" value="IgGFc-bd_N"/>
</dbReference>
<keyword evidence="4" id="KW-1185">Reference proteome</keyword>
<keyword evidence="1" id="KW-0732">Signal</keyword>
<dbReference type="AlphaFoldDB" id="A0A0K1QB88"/>
<organism evidence="3 4">
    <name type="scientific">Labilithrix luteola</name>
    <dbReference type="NCBI Taxonomy" id="1391654"/>
    <lineage>
        <taxon>Bacteria</taxon>
        <taxon>Pseudomonadati</taxon>
        <taxon>Myxococcota</taxon>
        <taxon>Polyangia</taxon>
        <taxon>Polyangiales</taxon>
        <taxon>Labilitrichaceae</taxon>
        <taxon>Labilithrix</taxon>
    </lineage>
</organism>
<dbReference type="KEGG" id="llu:AKJ09_09338"/>
<sequence length="590" mass="62217">MALAAALGFGLAAACVAACGKDRGDFGGPEQSFVVDAATEDAPECGFQCSLDGRSVIDSCTGSVVETCKPELACGAGRCQEPCAAAAADKSSNGCEFYFQMPRFTAEHPHSCYASYIVNTSTLPVDISLELEGKALDLSKAMFRTNPGETTLIHHEGPIPAGQSVVLFVSVRDPNVPRSAADNQTFVPCPDGVVPASNLEGVPSGTGIGTSYHLTTNVPVAVATVFPFGGAASFIPSAMLTFPVTTWSKQHVIVDGWEEGQGGRPATQILASEDGTEVTILPKRDIQNGRGVVGSPATVPVTYKLDKGQLLQFVQSDELTGSVVDSTKPTAIIGGNTCANIPAKAAACDLLAQQIPPFEQWGSEYAAVAYRPRMGNEHEVVPYRIVAARDGTRLDYDPVVPPGAPIMMSAGDVVTFHSGTGDAFVVRSQDVDHPIYLSAHMSGGGGDPATGATYGAWGDPEFVNVVPSGQYLNAYSFYADPTFAETSLVLVRAKSRGAFSDVWLECAGNLTAWKPIGTRGEYEFTRVDLSRRSGPGDVFGTSVCRTGLQRAKSDGPFTATLWGWDRYASYAYPGGMAQRKLVKTPLPPVR</sequence>
<dbReference type="STRING" id="1391654.AKJ09_09338"/>
<evidence type="ECO:0000259" key="2">
    <source>
        <dbReference type="Pfam" id="PF17517"/>
    </source>
</evidence>
<dbReference type="Pfam" id="PF17517">
    <property type="entry name" value="IgGFc_binding"/>
    <property type="match status" value="1"/>
</dbReference>